<evidence type="ECO:0000256" key="5">
    <source>
        <dbReference type="ARBA" id="ARBA00022963"/>
    </source>
</evidence>
<evidence type="ECO:0000256" key="1">
    <source>
        <dbReference type="ARBA" id="ARBA00004227"/>
    </source>
</evidence>
<evidence type="ECO:0000256" key="7">
    <source>
        <dbReference type="ARBA" id="ARBA00023180"/>
    </source>
</evidence>
<evidence type="ECO:0000256" key="8">
    <source>
        <dbReference type="ARBA" id="ARBA00023228"/>
    </source>
</evidence>
<dbReference type="Gene3D" id="3.40.50.1820">
    <property type="entry name" value="alpha/beta hydrolase"/>
    <property type="match status" value="2"/>
</dbReference>
<dbReference type="InterPro" id="IPR029058">
    <property type="entry name" value="AB_hydrolase_fold"/>
</dbReference>
<keyword evidence="8" id="KW-0458">Lysosome</keyword>
<keyword evidence="5" id="KW-0442">Lipid degradation</keyword>
<organism evidence="11 12">
    <name type="scientific">Steinernema hermaphroditum</name>
    <dbReference type="NCBI Taxonomy" id="289476"/>
    <lineage>
        <taxon>Eukaryota</taxon>
        <taxon>Metazoa</taxon>
        <taxon>Ecdysozoa</taxon>
        <taxon>Nematoda</taxon>
        <taxon>Chromadorea</taxon>
        <taxon>Rhabditida</taxon>
        <taxon>Tylenchina</taxon>
        <taxon>Panagrolaimomorpha</taxon>
        <taxon>Strongyloidoidea</taxon>
        <taxon>Steinernematidae</taxon>
        <taxon>Steinernema</taxon>
    </lineage>
</organism>
<evidence type="ECO:0000256" key="6">
    <source>
        <dbReference type="ARBA" id="ARBA00023098"/>
    </source>
</evidence>
<evidence type="ECO:0000259" key="10">
    <source>
        <dbReference type="Pfam" id="PF04083"/>
    </source>
</evidence>
<name>A0AA39IMM7_9BILA</name>
<dbReference type="InterPro" id="IPR006693">
    <property type="entry name" value="AB_hydrolase_lipase"/>
</dbReference>
<keyword evidence="4" id="KW-0378">Hydrolase</keyword>
<dbReference type="Proteomes" id="UP001175271">
    <property type="component" value="Unassembled WGS sequence"/>
</dbReference>
<keyword evidence="7" id="KW-0325">Glycoprotein</keyword>
<feature type="domain" description="Partial AB-hydrolase lipase" evidence="10">
    <location>
        <begin position="24"/>
        <end position="85"/>
    </location>
</feature>
<dbReference type="GO" id="GO:0043202">
    <property type="term" value="C:lysosomal lumen"/>
    <property type="evidence" value="ECO:0007669"/>
    <property type="project" value="UniProtKB-SubCell"/>
</dbReference>
<protein>
    <recommendedName>
        <fullName evidence="10">Partial AB-hydrolase lipase domain-containing protein</fullName>
    </recommendedName>
</protein>
<evidence type="ECO:0000313" key="12">
    <source>
        <dbReference type="Proteomes" id="UP001175271"/>
    </source>
</evidence>
<dbReference type="SUPFAM" id="SSF53474">
    <property type="entry name" value="alpha/beta-Hydrolases"/>
    <property type="match status" value="2"/>
</dbReference>
<feature type="signal peptide" evidence="9">
    <location>
        <begin position="1"/>
        <end position="15"/>
    </location>
</feature>
<dbReference type="Pfam" id="PF04083">
    <property type="entry name" value="Abhydro_lipase"/>
    <property type="match status" value="1"/>
</dbReference>
<comment type="subcellular location">
    <subcellularLocation>
        <location evidence="1">Lysosome lumen</location>
    </subcellularLocation>
</comment>
<comment type="caution">
    <text evidence="11">The sequence shown here is derived from an EMBL/GenBank/DDBJ whole genome shotgun (WGS) entry which is preliminary data.</text>
</comment>
<comment type="similarity">
    <text evidence="2">Belongs to the AB hydrolase superfamily. Lipase family.</text>
</comment>
<dbReference type="GO" id="GO:0016787">
    <property type="term" value="F:hydrolase activity"/>
    <property type="evidence" value="ECO:0007669"/>
    <property type="project" value="UniProtKB-KW"/>
</dbReference>
<feature type="chain" id="PRO_5041454593" description="Partial AB-hydrolase lipase domain-containing protein" evidence="9">
    <location>
        <begin position="16"/>
        <end position="474"/>
    </location>
</feature>
<evidence type="ECO:0000256" key="4">
    <source>
        <dbReference type="ARBA" id="ARBA00022801"/>
    </source>
</evidence>
<dbReference type="GO" id="GO:0016042">
    <property type="term" value="P:lipid catabolic process"/>
    <property type="evidence" value="ECO:0007669"/>
    <property type="project" value="UniProtKB-KW"/>
</dbReference>
<reference evidence="11" key="1">
    <citation type="submission" date="2023-06" db="EMBL/GenBank/DDBJ databases">
        <title>Genomic analysis of the entomopathogenic nematode Steinernema hermaphroditum.</title>
        <authorList>
            <person name="Schwarz E.M."/>
            <person name="Heppert J.K."/>
            <person name="Baniya A."/>
            <person name="Schwartz H.T."/>
            <person name="Tan C.-H."/>
            <person name="Antoshechkin I."/>
            <person name="Sternberg P.W."/>
            <person name="Goodrich-Blair H."/>
            <person name="Dillman A.R."/>
        </authorList>
    </citation>
    <scope>NUCLEOTIDE SEQUENCE</scope>
    <source>
        <strain evidence="11">PS9179</strain>
        <tissue evidence="11">Whole animal</tissue>
    </source>
</reference>
<gene>
    <name evidence="11" type="ORF">QR680_010069</name>
</gene>
<keyword evidence="3 9" id="KW-0732">Signal</keyword>
<dbReference type="FunFam" id="3.40.50.1820:FF:000021">
    <property type="entry name" value="Lipase"/>
    <property type="match status" value="1"/>
</dbReference>
<dbReference type="AlphaFoldDB" id="A0AA39IMM7"/>
<proteinExistence type="inferred from homology"/>
<accession>A0AA39IMM7</accession>
<evidence type="ECO:0000256" key="2">
    <source>
        <dbReference type="ARBA" id="ARBA00010701"/>
    </source>
</evidence>
<dbReference type="PANTHER" id="PTHR11005">
    <property type="entry name" value="LYSOSOMAL ACID LIPASE-RELATED"/>
    <property type="match status" value="1"/>
</dbReference>
<dbReference type="EMBL" id="JAUCMV010000001">
    <property type="protein sequence ID" value="KAK0427117.1"/>
    <property type="molecule type" value="Genomic_DNA"/>
</dbReference>
<evidence type="ECO:0000313" key="11">
    <source>
        <dbReference type="EMBL" id="KAK0427117.1"/>
    </source>
</evidence>
<evidence type="ECO:0000256" key="3">
    <source>
        <dbReference type="ARBA" id="ARBA00022729"/>
    </source>
</evidence>
<keyword evidence="6" id="KW-0443">Lipid metabolism</keyword>
<keyword evidence="12" id="KW-1185">Reference proteome</keyword>
<evidence type="ECO:0000256" key="9">
    <source>
        <dbReference type="SAM" id="SignalP"/>
    </source>
</evidence>
<sequence length="474" mass="54441">MRGLVLLCLAAAVFGHDPEADMSTPEIINRWGYPAEIYTTTTEDGYVLELHRIPFGKAGPTNGTRPVVFMQHGLECSSTNWVANLPNESAGFLFADAGYDVWLGNMRGNRYSKAHTTLDPKKKEFWQFTWDEMSHYDLQAMIEKALNVTGQEDLYYMGHSQGTLTMFAKLSRDPVFAKKIRKFFALAPVGTVKYIKGLLEYVAKYLYFEIEVVDYFGDGEFLPSNWLTKIIADWVCGSWGSKLCDNVMFLIAGPESHQLNQTRTDVYVGHTPSGTSTNNILHWAQMVKSGKVEMYDYRSAKKNQEHYGMSSPPEYDFTLINIPMYLYWSDADWLGDGKDVTEYLIPNLNPRHVIENNYLDDFNHLDFIWGLRATKEIYLPNSPPLYDFKKIQTPMYLWWSDADSLSDKKDVVEFLLPTLKQSSHLVQANYLEDFNHLDYIWGLRAAKEIYEPVLKLIGEDLETRHSGNATELIF</sequence>